<evidence type="ECO:0000256" key="4">
    <source>
        <dbReference type="ARBA" id="ARBA00034521"/>
    </source>
</evidence>
<gene>
    <name evidence="11" type="primary">arsM</name>
    <name evidence="11" type="ORF">I0Q91_00450</name>
</gene>
<dbReference type="Proteomes" id="UP000621436">
    <property type="component" value="Unassembled WGS sequence"/>
</dbReference>
<dbReference type="CDD" id="cd02440">
    <property type="entry name" value="AdoMet_MTases"/>
    <property type="match status" value="1"/>
</dbReference>
<evidence type="ECO:0000256" key="3">
    <source>
        <dbReference type="ARBA" id="ARBA00034487"/>
    </source>
</evidence>
<comment type="catalytic activity">
    <reaction evidence="8">
        <text>arsenic triglutathione + 3 [thioredoxin]-dithiol + 3 S-adenosyl-L-methionine = trimethylarsine + 3 [thioredoxin]-disulfide + 3 glutathione + 3 S-adenosyl-L-homocysteine + 3 H(+)</text>
        <dbReference type="Rhea" id="RHEA:69432"/>
        <dbReference type="Rhea" id="RHEA-COMP:10698"/>
        <dbReference type="Rhea" id="RHEA-COMP:10700"/>
        <dbReference type="ChEBI" id="CHEBI:15378"/>
        <dbReference type="ChEBI" id="CHEBI:27130"/>
        <dbReference type="ChEBI" id="CHEBI:29950"/>
        <dbReference type="ChEBI" id="CHEBI:50058"/>
        <dbReference type="ChEBI" id="CHEBI:57856"/>
        <dbReference type="ChEBI" id="CHEBI:57925"/>
        <dbReference type="ChEBI" id="CHEBI:59789"/>
        <dbReference type="ChEBI" id="CHEBI:183640"/>
        <dbReference type="EC" id="2.1.1.137"/>
    </reaction>
</comment>
<dbReference type="CDD" id="cd00090">
    <property type="entry name" value="HTH_ARSR"/>
    <property type="match status" value="1"/>
</dbReference>
<comment type="catalytic activity">
    <reaction evidence="6">
        <text>arsenic triglutathione + [thioredoxin]-dithiol + S-adenosyl-L-methionine + 2 H2O = methylarsonous acid + [thioredoxin]-disulfide + 3 glutathione + S-adenosyl-L-homocysteine + H(+)</text>
        <dbReference type="Rhea" id="RHEA:69460"/>
        <dbReference type="Rhea" id="RHEA-COMP:10698"/>
        <dbReference type="Rhea" id="RHEA-COMP:10700"/>
        <dbReference type="ChEBI" id="CHEBI:15377"/>
        <dbReference type="ChEBI" id="CHEBI:15378"/>
        <dbReference type="ChEBI" id="CHEBI:17826"/>
        <dbReference type="ChEBI" id="CHEBI:29950"/>
        <dbReference type="ChEBI" id="CHEBI:50058"/>
        <dbReference type="ChEBI" id="CHEBI:57856"/>
        <dbReference type="ChEBI" id="CHEBI:57925"/>
        <dbReference type="ChEBI" id="CHEBI:59789"/>
        <dbReference type="ChEBI" id="CHEBI:183640"/>
        <dbReference type="EC" id="2.1.1.137"/>
    </reaction>
</comment>
<dbReference type="RefSeq" id="WP_270452169.1">
    <property type="nucleotide sequence ID" value="NZ_JADPIE010000001.1"/>
</dbReference>
<dbReference type="PANTHER" id="PTHR43675:SF8">
    <property type="entry name" value="ARSENITE METHYLTRANSFERASE"/>
    <property type="match status" value="1"/>
</dbReference>
<accession>A0A931ARZ8</accession>
<proteinExistence type="inferred from homology"/>
<dbReference type="InterPro" id="IPR001845">
    <property type="entry name" value="HTH_ArsR_DNA-bd_dom"/>
</dbReference>
<reference evidence="11" key="1">
    <citation type="submission" date="2020-11" db="EMBL/GenBank/DDBJ databases">
        <title>Halonatronomonas betainensis gen. nov., sp. nov. a novel haloalkaliphilic representative of the family Halanaerobiacae capable of betaine degradation.</title>
        <authorList>
            <person name="Boltyanskaya Y."/>
            <person name="Kevbrin V."/>
            <person name="Detkova E."/>
            <person name="Grouzdev D.S."/>
            <person name="Koziaeva V."/>
            <person name="Zhilina T."/>
        </authorList>
    </citation>
    <scope>NUCLEOTIDE SEQUENCE</scope>
    <source>
        <strain evidence="11">Z-7014</strain>
    </source>
</reference>
<feature type="compositionally biased region" description="Basic and acidic residues" evidence="9">
    <location>
        <begin position="12"/>
        <end position="28"/>
    </location>
</feature>
<keyword evidence="2" id="KW-0949">S-adenosyl-L-methionine</keyword>
<dbReference type="Pfam" id="PF01022">
    <property type="entry name" value="HTH_5"/>
    <property type="match status" value="1"/>
</dbReference>
<dbReference type="SMART" id="SM00418">
    <property type="entry name" value="HTH_ARSR"/>
    <property type="match status" value="1"/>
</dbReference>
<dbReference type="PANTHER" id="PTHR43675">
    <property type="entry name" value="ARSENITE METHYLTRANSFERASE"/>
    <property type="match status" value="1"/>
</dbReference>
<sequence length="377" mass="41034">MHDKEKIKEALKERYGGIAREDRNKEDNNDQSADCCSGGGGGCCDGSAVETNIETKIGYSEEDLNQDTADASFGLGCGNPKAIASLKPGETVLDLGCGAGFDLLLASREVGESGYLIGVDMTPEMIEKAKANAAKNNLTNIDFYLADIEDLPLEDNTVDVIISNCVINLTPDKEAVYREALRVLKPGGRIAIADVLKAKEMPEKLMADIKNYIECIAGAITKAELKRILTELNYSDIEIKTKANSDEIVDSWSDEYNLSDYIFSSYITARKPGETSKPNKPKPEVSPEEYAKLANALGNSHRIEILKILAAQPADDRCMVGNLVDKLPISQSTVSQHLKILKEAGWIIGQTDGPKVCYCLNDNTANQFKQLTDSLLS</sequence>
<evidence type="ECO:0000256" key="8">
    <source>
        <dbReference type="ARBA" id="ARBA00048428"/>
    </source>
</evidence>
<dbReference type="InterPro" id="IPR011991">
    <property type="entry name" value="ArsR-like_HTH"/>
</dbReference>
<dbReference type="GO" id="GO:0032259">
    <property type="term" value="P:methylation"/>
    <property type="evidence" value="ECO:0007669"/>
    <property type="project" value="UniProtKB-KW"/>
</dbReference>
<keyword evidence="11" id="KW-0489">Methyltransferase</keyword>
<dbReference type="NCBIfam" id="NF008823">
    <property type="entry name" value="PRK11873.1"/>
    <property type="match status" value="1"/>
</dbReference>
<dbReference type="InterPro" id="IPR036388">
    <property type="entry name" value="WH-like_DNA-bd_sf"/>
</dbReference>
<dbReference type="EC" id="2.1.1.137" evidence="4"/>
<dbReference type="Pfam" id="PF13847">
    <property type="entry name" value="Methyltransf_31"/>
    <property type="match status" value="1"/>
</dbReference>
<dbReference type="InterPro" id="IPR029063">
    <property type="entry name" value="SAM-dependent_MTases_sf"/>
</dbReference>
<evidence type="ECO:0000256" key="7">
    <source>
        <dbReference type="ARBA" id="ARBA00047943"/>
    </source>
</evidence>
<evidence type="ECO:0000313" key="12">
    <source>
        <dbReference type="Proteomes" id="UP000621436"/>
    </source>
</evidence>
<evidence type="ECO:0000313" key="11">
    <source>
        <dbReference type="EMBL" id="MBF8435534.1"/>
    </source>
</evidence>
<comment type="caution">
    <text evidence="11">The sequence shown here is derived from an EMBL/GenBank/DDBJ whole genome shotgun (WGS) entry which is preliminary data.</text>
</comment>
<dbReference type="InterPro" id="IPR036390">
    <property type="entry name" value="WH_DNA-bd_sf"/>
</dbReference>
<dbReference type="GO" id="GO:0030791">
    <property type="term" value="F:arsenite methyltransferase activity"/>
    <property type="evidence" value="ECO:0007669"/>
    <property type="project" value="UniProtKB-EC"/>
</dbReference>
<dbReference type="PROSITE" id="PS50987">
    <property type="entry name" value="HTH_ARSR_2"/>
    <property type="match status" value="1"/>
</dbReference>
<keyword evidence="12" id="KW-1185">Reference proteome</keyword>
<protein>
    <recommendedName>
        <fullName evidence="5">Arsenite methyltransferase</fullName>
        <ecNumber evidence="4">2.1.1.137</ecNumber>
    </recommendedName>
</protein>
<evidence type="ECO:0000256" key="6">
    <source>
        <dbReference type="ARBA" id="ARBA00047941"/>
    </source>
</evidence>
<evidence type="ECO:0000256" key="5">
    <source>
        <dbReference type="ARBA" id="ARBA00034545"/>
    </source>
</evidence>
<name>A0A931ARZ8_9FIRM</name>
<dbReference type="EMBL" id="JADPIE010000001">
    <property type="protein sequence ID" value="MBF8435534.1"/>
    <property type="molecule type" value="Genomic_DNA"/>
</dbReference>
<dbReference type="AlphaFoldDB" id="A0A931ARZ8"/>
<dbReference type="Gene3D" id="3.40.50.150">
    <property type="entry name" value="Vaccinia Virus protein VP39"/>
    <property type="match status" value="1"/>
</dbReference>
<dbReference type="InterPro" id="IPR025714">
    <property type="entry name" value="Methyltranfer_dom"/>
</dbReference>
<evidence type="ECO:0000256" key="1">
    <source>
        <dbReference type="ARBA" id="ARBA00022679"/>
    </source>
</evidence>
<feature type="domain" description="HTH arsR-type" evidence="10">
    <location>
        <begin position="282"/>
        <end position="377"/>
    </location>
</feature>
<comment type="catalytic activity">
    <reaction evidence="7">
        <text>arsenic triglutathione + 2 [thioredoxin]-dithiol + 2 S-adenosyl-L-methionine + H2O = dimethylarsinous acid + 2 [thioredoxin]-disulfide + 3 glutathione + 2 S-adenosyl-L-homocysteine + 2 H(+)</text>
        <dbReference type="Rhea" id="RHEA:69464"/>
        <dbReference type="Rhea" id="RHEA-COMP:10698"/>
        <dbReference type="Rhea" id="RHEA-COMP:10700"/>
        <dbReference type="ChEBI" id="CHEBI:15377"/>
        <dbReference type="ChEBI" id="CHEBI:15378"/>
        <dbReference type="ChEBI" id="CHEBI:23808"/>
        <dbReference type="ChEBI" id="CHEBI:29950"/>
        <dbReference type="ChEBI" id="CHEBI:50058"/>
        <dbReference type="ChEBI" id="CHEBI:57856"/>
        <dbReference type="ChEBI" id="CHEBI:57925"/>
        <dbReference type="ChEBI" id="CHEBI:59789"/>
        <dbReference type="ChEBI" id="CHEBI:183640"/>
        <dbReference type="EC" id="2.1.1.137"/>
    </reaction>
</comment>
<evidence type="ECO:0000256" key="9">
    <source>
        <dbReference type="SAM" id="MobiDB-lite"/>
    </source>
</evidence>
<feature type="region of interest" description="Disordered" evidence="9">
    <location>
        <begin position="12"/>
        <end position="31"/>
    </location>
</feature>
<evidence type="ECO:0000259" key="10">
    <source>
        <dbReference type="PROSITE" id="PS50987"/>
    </source>
</evidence>
<dbReference type="GO" id="GO:0003700">
    <property type="term" value="F:DNA-binding transcription factor activity"/>
    <property type="evidence" value="ECO:0007669"/>
    <property type="project" value="InterPro"/>
</dbReference>
<dbReference type="InterPro" id="IPR026669">
    <property type="entry name" value="Arsenite_MeTrfase-like"/>
</dbReference>
<dbReference type="NCBIfam" id="NF033788">
    <property type="entry name" value="HTH_metalloreg"/>
    <property type="match status" value="1"/>
</dbReference>
<keyword evidence="1" id="KW-0808">Transferase</keyword>
<dbReference type="SUPFAM" id="SSF53335">
    <property type="entry name" value="S-adenosyl-L-methionine-dependent methyltransferases"/>
    <property type="match status" value="1"/>
</dbReference>
<dbReference type="PRINTS" id="PR00778">
    <property type="entry name" value="HTHARSR"/>
</dbReference>
<evidence type="ECO:0000256" key="2">
    <source>
        <dbReference type="ARBA" id="ARBA00022691"/>
    </source>
</evidence>
<dbReference type="Gene3D" id="1.10.10.10">
    <property type="entry name" value="Winged helix-like DNA-binding domain superfamily/Winged helix DNA-binding domain"/>
    <property type="match status" value="1"/>
</dbReference>
<organism evidence="11 12">
    <name type="scientific">Halonatronomonas betaini</name>
    <dbReference type="NCBI Taxonomy" id="2778430"/>
    <lineage>
        <taxon>Bacteria</taxon>
        <taxon>Bacillati</taxon>
        <taxon>Bacillota</taxon>
        <taxon>Clostridia</taxon>
        <taxon>Halanaerobiales</taxon>
        <taxon>Halarsenatibacteraceae</taxon>
        <taxon>Halonatronomonas</taxon>
    </lineage>
</organism>
<dbReference type="SUPFAM" id="SSF46785">
    <property type="entry name" value="Winged helix' DNA-binding domain"/>
    <property type="match status" value="1"/>
</dbReference>
<comment type="similarity">
    <text evidence="3">Belongs to the methyltransferase superfamily. Arsenite methyltransferase family.</text>
</comment>